<evidence type="ECO:0000259" key="3">
    <source>
        <dbReference type="PROSITE" id="PS50157"/>
    </source>
</evidence>
<comment type="caution">
    <text evidence="4">The sequence shown here is derived from an EMBL/GenBank/DDBJ whole genome shotgun (WGS) entry which is preliminary data.</text>
</comment>
<keyword evidence="5" id="KW-1185">Reference proteome</keyword>
<dbReference type="GO" id="GO:0008270">
    <property type="term" value="F:zinc ion binding"/>
    <property type="evidence" value="ECO:0007669"/>
    <property type="project" value="UniProtKB-KW"/>
</dbReference>
<name>A0A8H5C102_9AGAR</name>
<dbReference type="SMART" id="SM00355">
    <property type="entry name" value="ZnF_C2H2"/>
    <property type="match status" value="2"/>
</dbReference>
<dbReference type="Proteomes" id="UP000541558">
    <property type="component" value="Unassembled WGS sequence"/>
</dbReference>
<feature type="domain" description="C2H2-type" evidence="3">
    <location>
        <begin position="88"/>
        <end position="115"/>
    </location>
</feature>
<dbReference type="InterPro" id="IPR013087">
    <property type="entry name" value="Znf_C2H2_type"/>
</dbReference>
<dbReference type="InterPro" id="IPR036236">
    <property type="entry name" value="Znf_C2H2_sf"/>
</dbReference>
<dbReference type="PROSITE" id="PS00028">
    <property type="entry name" value="ZINC_FINGER_C2H2_1"/>
    <property type="match status" value="1"/>
</dbReference>
<evidence type="ECO:0000256" key="2">
    <source>
        <dbReference type="SAM" id="MobiDB-lite"/>
    </source>
</evidence>
<sequence length="227" mass="25733">MNQPTPSLPSSSTPVERPSSPRKAYNPSTVPTWVREGSKHSQQANTWGAYTLARDFVCDAKNCSQGFQTEQLLQEHVKRAHRPFERKYACPFAAEGCKKRFPYRQNVESHVKVSHPTTVGGELELEEVRCAKNVESHVKVSHPTLVGGELELEEVRCAKCWDVESCPGRECFSLCEGVCAECRVPGCRGRDLDNPSRSCSDVRVKKKKREELKSRYFGLEYPWMNPE</sequence>
<organism evidence="4 5">
    <name type="scientific">Ephemerocybe angulata</name>
    <dbReference type="NCBI Taxonomy" id="980116"/>
    <lineage>
        <taxon>Eukaryota</taxon>
        <taxon>Fungi</taxon>
        <taxon>Dikarya</taxon>
        <taxon>Basidiomycota</taxon>
        <taxon>Agaricomycotina</taxon>
        <taxon>Agaricomycetes</taxon>
        <taxon>Agaricomycetidae</taxon>
        <taxon>Agaricales</taxon>
        <taxon>Agaricineae</taxon>
        <taxon>Psathyrellaceae</taxon>
        <taxon>Ephemerocybe</taxon>
    </lineage>
</organism>
<protein>
    <recommendedName>
        <fullName evidence="3">C2H2-type domain-containing protein</fullName>
    </recommendedName>
</protein>
<keyword evidence="1" id="KW-0862">Zinc</keyword>
<dbReference type="AlphaFoldDB" id="A0A8H5C102"/>
<evidence type="ECO:0000313" key="5">
    <source>
        <dbReference type="Proteomes" id="UP000541558"/>
    </source>
</evidence>
<feature type="compositionally biased region" description="Low complexity" evidence="2">
    <location>
        <begin position="1"/>
        <end position="14"/>
    </location>
</feature>
<keyword evidence="1" id="KW-0479">Metal-binding</keyword>
<gene>
    <name evidence="4" type="ORF">D9611_007998</name>
</gene>
<feature type="domain" description="C2H2-type" evidence="3">
    <location>
        <begin position="56"/>
        <end position="81"/>
    </location>
</feature>
<dbReference type="Gene3D" id="3.30.160.60">
    <property type="entry name" value="Classic Zinc Finger"/>
    <property type="match status" value="1"/>
</dbReference>
<dbReference type="SUPFAM" id="SSF57667">
    <property type="entry name" value="beta-beta-alpha zinc fingers"/>
    <property type="match status" value="1"/>
</dbReference>
<evidence type="ECO:0000313" key="4">
    <source>
        <dbReference type="EMBL" id="KAF5332153.1"/>
    </source>
</evidence>
<evidence type="ECO:0000256" key="1">
    <source>
        <dbReference type="PROSITE-ProRule" id="PRU00042"/>
    </source>
</evidence>
<accession>A0A8H5C102</accession>
<keyword evidence="1" id="KW-0863">Zinc-finger</keyword>
<dbReference type="PROSITE" id="PS50157">
    <property type="entry name" value="ZINC_FINGER_C2H2_2"/>
    <property type="match status" value="2"/>
</dbReference>
<dbReference type="EMBL" id="JAACJK010000111">
    <property type="protein sequence ID" value="KAF5332153.1"/>
    <property type="molecule type" value="Genomic_DNA"/>
</dbReference>
<reference evidence="4 5" key="1">
    <citation type="journal article" date="2020" name="ISME J.">
        <title>Uncovering the hidden diversity of litter-decomposition mechanisms in mushroom-forming fungi.</title>
        <authorList>
            <person name="Floudas D."/>
            <person name="Bentzer J."/>
            <person name="Ahren D."/>
            <person name="Johansson T."/>
            <person name="Persson P."/>
            <person name="Tunlid A."/>
        </authorList>
    </citation>
    <scope>NUCLEOTIDE SEQUENCE [LARGE SCALE GENOMIC DNA]</scope>
    <source>
        <strain evidence="4 5">CBS 175.51</strain>
    </source>
</reference>
<proteinExistence type="predicted"/>
<feature type="region of interest" description="Disordered" evidence="2">
    <location>
        <begin position="1"/>
        <end position="40"/>
    </location>
</feature>
<dbReference type="OrthoDB" id="654211at2759"/>